<feature type="compositionally biased region" description="Basic and acidic residues" evidence="1">
    <location>
        <begin position="67"/>
        <end position="76"/>
    </location>
</feature>
<feature type="region of interest" description="Disordered" evidence="1">
    <location>
        <begin position="26"/>
        <end position="76"/>
    </location>
</feature>
<organism evidence="3 4">
    <name type="scientific">Enterovirga aerilata</name>
    <dbReference type="NCBI Taxonomy" id="2730920"/>
    <lineage>
        <taxon>Bacteria</taxon>
        <taxon>Pseudomonadati</taxon>
        <taxon>Pseudomonadota</taxon>
        <taxon>Alphaproteobacteria</taxon>
        <taxon>Hyphomicrobiales</taxon>
        <taxon>Methylobacteriaceae</taxon>
        <taxon>Enterovirga</taxon>
    </lineage>
</organism>
<feature type="chain" id="PRO_5032942693" evidence="2">
    <location>
        <begin position="25"/>
        <end position="108"/>
    </location>
</feature>
<keyword evidence="4" id="KW-1185">Reference proteome</keyword>
<proteinExistence type="predicted"/>
<accession>A0A849I1T2</accession>
<protein>
    <submittedName>
        <fullName evidence="3">Uncharacterized protein</fullName>
    </submittedName>
</protein>
<evidence type="ECO:0000256" key="1">
    <source>
        <dbReference type="SAM" id="MobiDB-lite"/>
    </source>
</evidence>
<reference evidence="3 4" key="1">
    <citation type="submission" date="2020-04" db="EMBL/GenBank/DDBJ databases">
        <title>Enterovirga sp. isolate from soil.</title>
        <authorList>
            <person name="Chea S."/>
            <person name="Kim D.-U."/>
        </authorList>
    </citation>
    <scope>NUCLEOTIDE SEQUENCE [LARGE SCALE GENOMIC DNA]</scope>
    <source>
        <strain evidence="3 4">DB1703</strain>
    </source>
</reference>
<evidence type="ECO:0000313" key="4">
    <source>
        <dbReference type="Proteomes" id="UP000564885"/>
    </source>
</evidence>
<gene>
    <name evidence="3" type="ORF">HJG44_13115</name>
</gene>
<evidence type="ECO:0000313" key="3">
    <source>
        <dbReference type="EMBL" id="NNM73322.1"/>
    </source>
</evidence>
<feature type="signal peptide" evidence="2">
    <location>
        <begin position="1"/>
        <end position="24"/>
    </location>
</feature>
<dbReference type="EMBL" id="JABEPP010000003">
    <property type="protein sequence ID" value="NNM73322.1"/>
    <property type="molecule type" value="Genomic_DNA"/>
</dbReference>
<keyword evidence="2" id="KW-0732">Signal</keyword>
<feature type="compositionally biased region" description="Basic and acidic residues" evidence="1">
    <location>
        <begin position="37"/>
        <end position="60"/>
    </location>
</feature>
<comment type="caution">
    <text evidence="3">The sequence shown here is derived from an EMBL/GenBank/DDBJ whole genome shotgun (WGS) entry which is preliminary data.</text>
</comment>
<dbReference type="AlphaFoldDB" id="A0A849I1T2"/>
<dbReference type="Proteomes" id="UP000564885">
    <property type="component" value="Unassembled WGS sequence"/>
</dbReference>
<sequence>MRRLSFVSAALIFTCFVGVQPSLAQGNPPAGASIGEKVAEQPKAERSSRRTRAARKDREPTVGQMAARERQRKCGAEWKEAKAANRTGAMKWPQFWSRCNARLKGGQA</sequence>
<name>A0A849I1T2_9HYPH</name>
<dbReference type="RefSeq" id="WP_171218781.1">
    <property type="nucleotide sequence ID" value="NZ_JABEPP010000003.1"/>
</dbReference>
<evidence type="ECO:0000256" key="2">
    <source>
        <dbReference type="SAM" id="SignalP"/>
    </source>
</evidence>